<evidence type="ECO:0000256" key="8">
    <source>
        <dbReference type="SAM" id="Phobius"/>
    </source>
</evidence>
<dbReference type="Proteomes" id="UP000250266">
    <property type="component" value="Unassembled WGS sequence"/>
</dbReference>
<dbReference type="EMBL" id="KV744979">
    <property type="protein sequence ID" value="OCK79974.1"/>
    <property type="molecule type" value="Genomic_DNA"/>
</dbReference>
<feature type="chain" id="PRO_5033986691" description="Copper acquisition factor BIM1-like domain-containing protein" evidence="9">
    <location>
        <begin position="18"/>
        <end position="233"/>
    </location>
</feature>
<accession>A0A8E2EA13</accession>
<comment type="subcellular location">
    <subcellularLocation>
        <location evidence="1">Cell membrane</location>
        <topology evidence="1">Lipid-anchor</topology>
        <topology evidence="1">GPI-anchor</topology>
    </subcellularLocation>
</comment>
<evidence type="ECO:0000256" key="2">
    <source>
        <dbReference type="ARBA" id="ARBA00022475"/>
    </source>
</evidence>
<evidence type="ECO:0000256" key="5">
    <source>
        <dbReference type="ARBA" id="ARBA00023136"/>
    </source>
</evidence>
<proteinExistence type="predicted"/>
<feature type="signal peptide" evidence="9">
    <location>
        <begin position="1"/>
        <end position="17"/>
    </location>
</feature>
<evidence type="ECO:0000313" key="11">
    <source>
        <dbReference type="EMBL" id="OCK79974.1"/>
    </source>
</evidence>
<evidence type="ECO:0000256" key="1">
    <source>
        <dbReference type="ARBA" id="ARBA00004609"/>
    </source>
</evidence>
<evidence type="ECO:0000256" key="3">
    <source>
        <dbReference type="ARBA" id="ARBA00022622"/>
    </source>
</evidence>
<dbReference type="OrthoDB" id="5333578at2759"/>
<evidence type="ECO:0000256" key="6">
    <source>
        <dbReference type="ARBA" id="ARBA00023180"/>
    </source>
</evidence>
<keyword evidence="4 9" id="KW-0732">Signal</keyword>
<keyword evidence="6" id="KW-0325">Glycoprotein</keyword>
<dbReference type="InterPro" id="IPR046936">
    <property type="entry name" value="BIM1-like"/>
</dbReference>
<dbReference type="Pfam" id="PF20238">
    <property type="entry name" value="BIM1-like_dom"/>
    <property type="match status" value="1"/>
</dbReference>
<dbReference type="AlphaFoldDB" id="A0A8E2EA13"/>
<keyword evidence="2" id="KW-1003">Cell membrane</keyword>
<keyword evidence="8" id="KW-0812">Transmembrane</keyword>
<feature type="domain" description="Copper acquisition factor BIM1-like" evidence="10">
    <location>
        <begin position="16"/>
        <end position="172"/>
    </location>
</feature>
<evidence type="ECO:0000259" key="10">
    <source>
        <dbReference type="Pfam" id="PF20238"/>
    </source>
</evidence>
<dbReference type="CDD" id="cd21176">
    <property type="entry name" value="LPMO_auxiliary-like"/>
    <property type="match status" value="1"/>
</dbReference>
<evidence type="ECO:0000256" key="9">
    <source>
        <dbReference type="SAM" id="SignalP"/>
    </source>
</evidence>
<feature type="transmembrane region" description="Helical" evidence="8">
    <location>
        <begin position="207"/>
        <end position="232"/>
    </location>
</feature>
<keyword evidence="5 8" id="KW-0472">Membrane</keyword>
<reference evidence="11 12" key="1">
    <citation type="journal article" date="2016" name="Nat. Commun.">
        <title>Ectomycorrhizal ecology is imprinted in the genome of the dominant symbiotic fungus Cenococcum geophilum.</title>
        <authorList>
            <consortium name="DOE Joint Genome Institute"/>
            <person name="Peter M."/>
            <person name="Kohler A."/>
            <person name="Ohm R.A."/>
            <person name="Kuo A."/>
            <person name="Krutzmann J."/>
            <person name="Morin E."/>
            <person name="Arend M."/>
            <person name="Barry K.W."/>
            <person name="Binder M."/>
            <person name="Choi C."/>
            <person name="Clum A."/>
            <person name="Copeland A."/>
            <person name="Grisel N."/>
            <person name="Haridas S."/>
            <person name="Kipfer T."/>
            <person name="LaButti K."/>
            <person name="Lindquist E."/>
            <person name="Lipzen A."/>
            <person name="Maire R."/>
            <person name="Meier B."/>
            <person name="Mihaltcheva S."/>
            <person name="Molinier V."/>
            <person name="Murat C."/>
            <person name="Poggeler S."/>
            <person name="Quandt C.A."/>
            <person name="Sperisen C."/>
            <person name="Tritt A."/>
            <person name="Tisserant E."/>
            <person name="Crous P.W."/>
            <person name="Henrissat B."/>
            <person name="Nehls U."/>
            <person name="Egli S."/>
            <person name="Spatafora J.W."/>
            <person name="Grigoriev I.V."/>
            <person name="Martin F.M."/>
        </authorList>
    </citation>
    <scope>NUCLEOTIDE SEQUENCE [LARGE SCALE GENOMIC DNA]</scope>
    <source>
        <strain evidence="11 12">CBS 459.81</strain>
    </source>
</reference>
<dbReference type="GO" id="GO:0005886">
    <property type="term" value="C:plasma membrane"/>
    <property type="evidence" value="ECO:0007669"/>
    <property type="project" value="UniProtKB-SubCell"/>
</dbReference>
<dbReference type="PANTHER" id="PTHR34992:SF2">
    <property type="entry name" value="COPPER ACQUISITION FACTOR BIM1-LIKE DOMAIN-CONTAINING PROTEIN"/>
    <property type="match status" value="1"/>
</dbReference>
<evidence type="ECO:0000256" key="4">
    <source>
        <dbReference type="ARBA" id="ARBA00022729"/>
    </source>
</evidence>
<keyword evidence="8" id="KW-1133">Transmembrane helix</keyword>
<dbReference type="InterPro" id="IPR046530">
    <property type="entry name" value="BIM1-like_dom"/>
</dbReference>
<dbReference type="GO" id="GO:0098552">
    <property type="term" value="C:side of membrane"/>
    <property type="evidence" value="ECO:0007669"/>
    <property type="project" value="UniProtKB-KW"/>
</dbReference>
<name>A0A8E2EA13_9PEZI</name>
<gene>
    <name evidence="11" type="ORF">K432DRAFT_405085</name>
</gene>
<keyword evidence="12" id="KW-1185">Reference proteome</keyword>
<organism evidence="11 12">
    <name type="scientific">Lepidopterella palustris CBS 459.81</name>
    <dbReference type="NCBI Taxonomy" id="1314670"/>
    <lineage>
        <taxon>Eukaryota</taxon>
        <taxon>Fungi</taxon>
        <taxon>Dikarya</taxon>
        <taxon>Ascomycota</taxon>
        <taxon>Pezizomycotina</taxon>
        <taxon>Dothideomycetes</taxon>
        <taxon>Pleosporomycetidae</taxon>
        <taxon>Mytilinidiales</taxon>
        <taxon>Argynnaceae</taxon>
        <taxon>Lepidopterella</taxon>
    </lineage>
</organism>
<evidence type="ECO:0000256" key="7">
    <source>
        <dbReference type="ARBA" id="ARBA00023288"/>
    </source>
</evidence>
<protein>
    <recommendedName>
        <fullName evidence="10">Copper acquisition factor BIM1-like domain-containing protein</fullName>
    </recommendedName>
</protein>
<dbReference type="PANTHER" id="PTHR34992">
    <property type="entry name" value="HYPHAL ANASTAMOSIS-7 PROTEIN"/>
    <property type="match status" value="1"/>
</dbReference>
<evidence type="ECO:0000313" key="12">
    <source>
        <dbReference type="Proteomes" id="UP000250266"/>
    </source>
</evidence>
<sequence length="233" mass="23605">MIFSPFVFLALLSLTSAHFSIEYPYWRGSSFAEGTSQWIFPCANVTETADPTNRTAWSPTSGSLRLHVGHHWALTYVNIGLGPNATNFNISLVDHFNQTGNGTFCLKETGKSKLVAGLKAAGLEGEAVEGVQATLQVVQISTTGGALYNCADITFNSTAALLADSECANSTDVGGITVVNANEAANTTGTPPSSSTASSTAATSSGAAVGIGVAGGGIGGILVAVLGAGMAVL</sequence>
<keyword evidence="3" id="KW-0336">GPI-anchor</keyword>
<keyword evidence="7" id="KW-0449">Lipoprotein</keyword>